<name>G7IS35_MEDTR</name>
<evidence type="ECO:0000313" key="3">
    <source>
        <dbReference type="EMBL" id="AES67815.1"/>
    </source>
</evidence>
<dbReference type="EMBL" id="CM001218">
    <property type="protein sequence ID" value="AES67815.1"/>
    <property type="molecule type" value="Genomic_DNA"/>
</dbReference>
<keyword evidence="2 3" id="KW-0812">Transmembrane</keyword>
<keyword evidence="2" id="KW-0472">Membrane</keyword>
<keyword evidence="1" id="KW-0175">Coiled coil</keyword>
<dbReference type="Gramene" id="rna12540">
    <property type="protein sequence ID" value="RHN76247.1"/>
    <property type="gene ID" value="gene12540"/>
</dbReference>
<reference evidence="4" key="5">
    <citation type="journal article" date="2018" name="Nat. Plants">
        <title>Whole-genome landscape of Medicago truncatula symbiotic genes.</title>
        <authorList>
            <person name="Pecrix Y."/>
            <person name="Gamas P."/>
            <person name="Carrere S."/>
        </authorList>
    </citation>
    <scope>NUCLEOTIDE SEQUENCE</scope>
    <source>
        <tissue evidence="4">Leaves</tissue>
    </source>
</reference>
<dbReference type="AlphaFoldDB" id="G7IS35"/>
<reference evidence="3 6" key="2">
    <citation type="journal article" date="2014" name="BMC Genomics">
        <title>An improved genome release (version Mt4.0) for the model legume Medicago truncatula.</title>
        <authorList>
            <person name="Tang H."/>
            <person name="Krishnakumar V."/>
            <person name="Bidwell S."/>
            <person name="Rosen B."/>
            <person name="Chan A."/>
            <person name="Zhou S."/>
            <person name="Gentzbittel L."/>
            <person name="Childs K.L."/>
            <person name="Yandell M."/>
            <person name="Gundlach H."/>
            <person name="Mayer K.F."/>
            <person name="Schwartz D.C."/>
            <person name="Town C.D."/>
        </authorList>
    </citation>
    <scope>GENOME REANNOTATION</scope>
    <source>
        <strain evidence="5 6">cv. Jemalong A17</strain>
    </source>
</reference>
<protein>
    <submittedName>
        <fullName evidence="3">Transmembrane protein, putative</fullName>
    </submittedName>
</protein>
<evidence type="ECO:0000256" key="1">
    <source>
        <dbReference type="SAM" id="Coils"/>
    </source>
</evidence>
<feature type="coiled-coil region" evidence="1">
    <location>
        <begin position="35"/>
        <end position="65"/>
    </location>
</feature>
<reference evidence="7" key="4">
    <citation type="journal article" date="2018" name="Nat. Plants">
        <title>Whole-genome landscape of Medicago truncatula symbiotic genes.</title>
        <authorList>
            <person name="Pecrix Y."/>
            <person name="Staton S.E."/>
            <person name="Sallet E."/>
            <person name="Lelandais-Briere C."/>
            <person name="Moreau S."/>
            <person name="Carrere S."/>
            <person name="Blein T."/>
            <person name="Jardinaud M.F."/>
            <person name="Latrasse D."/>
            <person name="Zouine M."/>
            <person name="Zahm M."/>
            <person name="Kreplak J."/>
            <person name="Mayjonade B."/>
            <person name="Satge C."/>
            <person name="Perez M."/>
            <person name="Cauet S."/>
            <person name="Marande W."/>
            <person name="Chantry-Darmon C."/>
            <person name="Lopez-Roques C."/>
            <person name="Bouchez O."/>
            <person name="Berard A."/>
            <person name="Debelle F."/>
            <person name="Munos S."/>
            <person name="Bendahmane A."/>
            <person name="Berges H."/>
            <person name="Niebel A."/>
            <person name="Buitink J."/>
            <person name="Frugier F."/>
            <person name="Benhamed M."/>
            <person name="Crespi M."/>
            <person name="Gouzy J."/>
            <person name="Gamas P."/>
        </authorList>
    </citation>
    <scope>NUCLEOTIDE SEQUENCE [LARGE SCALE GENOMIC DNA]</scope>
    <source>
        <strain evidence="7">cv. Jemalong A17</strain>
    </source>
</reference>
<reference evidence="5" key="3">
    <citation type="submission" date="2015-04" db="UniProtKB">
        <authorList>
            <consortium name="EnsemblPlants"/>
        </authorList>
    </citation>
    <scope>IDENTIFICATION</scope>
    <source>
        <strain evidence="5">cv. Jemalong A17</strain>
    </source>
</reference>
<dbReference type="Proteomes" id="UP000265566">
    <property type="component" value="Chromosome 2"/>
</dbReference>
<accession>G7IS35</accession>
<sequence>MDSANPNCGRKFLGCRNYKNQFDKCCSFFKLIDGYYNEDNDKNDLEKKLAKVEKKNKKLKNELQKTRFWLKISLIFGLTCFGVCLVLGTVLICKMSGTWSLMYLK</sequence>
<evidence type="ECO:0000313" key="5">
    <source>
        <dbReference type="EnsemblPlants" id="AES67815"/>
    </source>
</evidence>
<feature type="transmembrane region" description="Helical" evidence="2">
    <location>
        <begin position="68"/>
        <end position="92"/>
    </location>
</feature>
<keyword evidence="6" id="KW-1185">Reference proteome</keyword>
<dbReference type="PaxDb" id="3880-AES67815"/>
<organism evidence="3 6">
    <name type="scientific">Medicago truncatula</name>
    <name type="common">Barrel medic</name>
    <name type="synonym">Medicago tribuloides</name>
    <dbReference type="NCBI Taxonomy" id="3880"/>
    <lineage>
        <taxon>Eukaryota</taxon>
        <taxon>Viridiplantae</taxon>
        <taxon>Streptophyta</taxon>
        <taxon>Embryophyta</taxon>
        <taxon>Tracheophyta</taxon>
        <taxon>Spermatophyta</taxon>
        <taxon>Magnoliopsida</taxon>
        <taxon>eudicotyledons</taxon>
        <taxon>Gunneridae</taxon>
        <taxon>Pentapetalae</taxon>
        <taxon>rosids</taxon>
        <taxon>fabids</taxon>
        <taxon>Fabales</taxon>
        <taxon>Fabaceae</taxon>
        <taxon>Papilionoideae</taxon>
        <taxon>50 kb inversion clade</taxon>
        <taxon>NPAAA clade</taxon>
        <taxon>Hologalegina</taxon>
        <taxon>IRL clade</taxon>
        <taxon>Trifolieae</taxon>
        <taxon>Medicago</taxon>
    </lineage>
</organism>
<dbReference type="EMBL" id="PSQE01000002">
    <property type="protein sequence ID" value="RHN76247.1"/>
    <property type="molecule type" value="Genomic_DNA"/>
</dbReference>
<dbReference type="HOGENOM" id="CLU_148940_0_0_1"/>
<evidence type="ECO:0000313" key="7">
    <source>
        <dbReference type="Proteomes" id="UP000265566"/>
    </source>
</evidence>
<evidence type="ECO:0000256" key="2">
    <source>
        <dbReference type="SAM" id="Phobius"/>
    </source>
</evidence>
<dbReference type="EnsemblPlants" id="AES67815">
    <property type="protein sequence ID" value="AES67815"/>
    <property type="gene ID" value="MTR_2g099650"/>
</dbReference>
<evidence type="ECO:0000313" key="6">
    <source>
        <dbReference type="Proteomes" id="UP000002051"/>
    </source>
</evidence>
<gene>
    <name evidence="3" type="ordered locus">MTR_2g099650</name>
    <name evidence="4" type="ORF">MtrunA17_Chr2g0329961</name>
</gene>
<keyword evidence="2" id="KW-1133">Transmembrane helix</keyword>
<evidence type="ECO:0000313" key="4">
    <source>
        <dbReference type="EMBL" id="RHN76247.1"/>
    </source>
</evidence>
<dbReference type="Proteomes" id="UP000002051">
    <property type="component" value="Chromosome 2"/>
</dbReference>
<reference evidence="3 6" key="1">
    <citation type="journal article" date="2011" name="Nature">
        <title>The Medicago genome provides insight into the evolution of rhizobial symbioses.</title>
        <authorList>
            <person name="Young N.D."/>
            <person name="Debelle F."/>
            <person name="Oldroyd G.E."/>
            <person name="Geurts R."/>
            <person name="Cannon S.B."/>
            <person name="Udvardi M.K."/>
            <person name="Benedito V.A."/>
            <person name="Mayer K.F."/>
            <person name="Gouzy J."/>
            <person name="Schoof H."/>
            <person name="Van de Peer Y."/>
            <person name="Proost S."/>
            <person name="Cook D.R."/>
            <person name="Meyers B.C."/>
            <person name="Spannagl M."/>
            <person name="Cheung F."/>
            <person name="De Mita S."/>
            <person name="Krishnakumar V."/>
            <person name="Gundlach H."/>
            <person name="Zhou S."/>
            <person name="Mudge J."/>
            <person name="Bharti A.K."/>
            <person name="Murray J.D."/>
            <person name="Naoumkina M.A."/>
            <person name="Rosen B."/>
            <person name="Silverstein K.A."/>
            <person name="Tang H."/>
            <person name="Rombauts S."/>
            <person name="Zhao P.X."/>
            <person name="Zhou P."/>
            <person name="Barbe V."/>
            <person name="Bardou P."/>
            <person name="Bechner M."/>
            <person name="Bellec A."/>
            <person name="Berger A."/>
            <person name="Berges H."/>
            <person name="Bidwell S."/>
            <person name="Bisseling T."/>
            <person name="Choisne N."/>
            <person name="Couloux A."/>
            <person name="Denny R."/>
            <person name="Deshpande S."/>
            <person name="Dai X."/>
            <person name="Doyle J.J."/>
            <person name="Dudez A.M."/>
            <person name="Farmer A.D."/>
            <person name="Fouteau S."/>
            <person name="Franken C."/>
            <person name="Gibelin C."/>
            <person name="Gish J."/>
            <person name="Goldstein S."/>
            <person name="Gonzalez A.J."/>
            <person name="Green P.J."/>
            <person name="Hallab A."/>
            <person name="Hartog M."/>
            <person name="Hua A."/>
            <person name="Humphray S.J."/>
            <person name="Jeong D.H."/>
            <person name="Jing Y."/>
            <person name="Jocker A."/>
            <person name="Kenton S.M."/>
            <person name="Kim D.J."/>
            <person name="Klee K."/>
            <person name="Lai H."/>
            <person name="Lang C."/>
            <person name="Lin S."/>
            <person name="Macmil S.L."/>
            <person name="Magdelenat G."/>
            <person name="Matthews L."/>
            <person name="McCorrison J."/>
            <person name="Monaghan E.L."/>
            <person name="Mun J.H."/>
            <person name="Najar F.Z."/>
            <person name="Nicholson C."/>
            <person name="Noirot C."/>
            <person name="O'Bleness M."/>
            <person name="Paule C.R."/>
            <person name="Poulain J."/>
            <person name="Prion F."/>
            <person name="Qin B."/>
            <person name="Qu C."/>
            <person name="Retzel E.F."/>
            <person name="Riddle C."/>
            <person name="Sallet E."/>
            <person name="Samain S."/>
            <person name="Samson N."/>
            <person name="Sanders I."/>
            <person name="Saurat O."/>
            <person name="Scarpelli C."/>
            <person name="Schiex T."/>
            <person name="Segurens B."/>
            <person name="Severin A.J."/>
            <person name="Sherrier D.J."/>
            <person name="Shi R."/>
            <person name="Sims S."/>
            <person name="Singer S.R."/>
            <person name="Sinharoy S."/>
            <person name="Sterck L."/>
            <person name="Viollet A."/>
            <person name="Wang B.B."/>
            <person name="Wang K."/>
            <person name="Wang M."/>
            <person name="Wang X."/>
            <person name="Warfsmann J."/>
            <person name="Weissenbach J."/>
            <person name="White D.D."/>
            <person name="White J.D."/>
            <person name="Wiley G.B."/>
            <person name="Wincker P."/>
            <person name="Xing Y."/>
            <person name="Yang L."/>
            <person name="Yao Z."/>
            <person name="Ying F."/>
            <person name="Zhai J."/>
            <person name="Zhou L."/>
            <person name="Zuber A."/>
            <person name="Denarie J."/>
            <person name="Dixon R.A."/>
            <person name="May G.D."/>
            <person name="Schwartz D.C."/>
            <person name="Rogers J."/>
            <person name="Quetier F."/>
            <person name="Town C.D."/>
            <person name="Roe B.A."/>
        </authorList>
    </citation>
    <scope>NUCLEOTIDE SEQUENCE [LARGE SCALE GENOMIC DNA]</scope>
    <source>
        <strain evidence="3">A17</strain>
        <strain evidence="5 6">cv. Jemalong A17</strain>
    </source>
</reference>
<proteinExistence type="predicted"/>